<reference evidence="5 6" key="1">
    <citation type="submission" date="2019-11" db="EMBL/GenBank/DDBJ databases">
        <authorList>
            <person name="Li X.-J."/>
            <person name="Feng X.-M."/>
        </authorList>
    </citation>
    <scope>NUCLEOTIDE SEQUENCE [LARGE SCALE GENOMIC DNA]</scope>
    <source>
        <strain evidence="5 6">XMNu-373</strain>
    </source>
</reference>
<dbReference type="PANTHER" id="PTHR30290:SF9">
    <property type="entry name" value="OLIGOPEPTIDE-BINDING PROTEIN APPA"/>
    <property type="match status" value="1"/>
</dbReference>
<dbReference type="SUPFAM" id="SSF53850">
    <property type="entry name" value="Periplasmic binding protein-like II"/>
    <property type="match status" value="1"/>
</dbReference>
<gene>
    <name evidence="5" type="ORF">F7O44_17610</name>
</gene>
<dbReference type="Gene3D" id="3.40.190.10">
    <property type="entry name" value="Periplasmic binding protein-like II"/>
    <property type="match status" value="1"/>
</dbReference>
<dbReference type="GO" id="GO:0015833">
    <property type="term" value="P:peptide transport"/>
    <property type="evidence" value="ECO:0007669"/>
    <property type="project" value="TreeGrafter"/>
</dbReference>
<organism evidence="5 6">
    <name type="scientific">Phytoactinopolyspora mesophila</name>
    <dbReference type="NCBI Taxonomy" id="2650750"/>
    <lineage>
        <taxon>Bacteria</taxon>
        <taxon>Bacillati</taxon>
        <taxon>Actinomycetota</taxon>
        <taxon>Actinomycetes</taxon>
        <taxon>Jiangellales</taxon>
        <taxon>Jiangellaceae</taxon>
        <taxon>Phytoactinopolyspora</taxon>
    </lineage>
</organism>
<dbReference type="EMBL" id="WLZY01000006">
    <property type="protein sequence ID" value="NDL58888.1"/>
    <property type="molecule type" value="Genomic_DNA"/>
</dbReference>
<sequence length="527" mass="55838">MRMGPTIAVAGSAMLFRVACGPGGDDGSAESDEARNTTFTTSIPADPGDLHPHMTTLAATRGVAAYMYDKLVYFSMDGEQLPWLAESWEVEPDTVTYTIRAGVTCSDGSPLTASDVAANFEFIVDPDNGSPVRGVLVPAEMNISADDESRTVTLSIDEPDPFLFHSTGELFIACRAGLDDPDLLTAGGVGSGMYELTEAVPDDRYILRRRDEFSWGPGEISAADEGTVETITLRVIENESTAVNLFLSGELDAVTATGADRQRLEEEYEQVAARGTVGELFFNQADGRPGADPEVRAALAQALDYSELTAVITGGFGERSRAVAAIDPVACDYDAVDGNLPAADPAAADAALDAAGWELDASGVRAKDGQRLSIELVYNSTRGDTTASAAELIAQKWGDVGAGVTPRGMPPTEYNEVIFSTGAWDAALLPINVRLPSQLVPFFSGTVPPDGVNLAHLENDAYESAVAEAMTLPGEQSCELWRQAEQALFDAHDVLLFADETIPTFLQGVTLERGSDGIVAPTIRVVP</sequence>
<dbReference type="PANTHER" id="PTHR30290">
    <property type="entry name" value="PERIPLASMIC BINDING COMPONENT OF ABC TRANSPORTER"/>
    <property type="match status" value="1"/>
</dbReference>
<dbReference type="GO" id="GO:0042597">
    <property type="term" value="C:periplasmic space"/>
    <property type="evidence" value="ECO:0007669"/>
    <property type="project" value="UniProtKB-ARBA"/>
</dbReference>
<evidence type="ECO:0000313" key="6">
    <source>
        <dbReference type="Proteomes" id="UP000460435"/>
    </source>
</evidence>
<evidence type="ECO:0000313" key="5">
    <source>
        <dbReference type="EMBL" id="NDL58888.1"/>
    </source>
</evidence>
<protein>
    <submittedName>
        <fullName evidence="5">ABC transporter substrate-binding protein</fullName>
    </submittedName>
</protein>
<comment type="similarity">
    <text evidence="1">Belongs to the bacterial solute-binding protein 5 family.</text>
</comment>
<dbReference type="InterPro" id="IPR000914">
    <property type="entry name" value="SBP_5_dom"/>
</dbReference>
<evidence type="ECO:0000259" key="4">
    <source>
        <dbReference type="Pfam" id="PF00496"/>
    </source>
</evidence>
<dbReference type="PIRSF" id="PIRSF002741">
    <property type="entry name" value="MppA"/>
    <property type="match status" value="1"/>
</dbReference>
<comment type="caution">
    <text evidence="5">The sequence shown here is derived from an EMBL/GenBank/DDBJ whole genome shotgun (WGS) entry which is preliminary data.</text>
</comment>
<dbReference type="Proteomes" id="UP000460435">
    <property type="component" value="Unassembled WGS sequence"/>
</dbReference>
<accession>A0A7K3M8Z8</accession>
<dbReference type="Gene3D" id="3.10.105.10">
    <property type="entry name" value="Dipeptide-binding Protein, Domain 3"/>
    <property type="match status" value="1"/>
</dbReference>
<evidence type="ECO:0000256" key="2">
    <source>
        <dbReference type="ARBA" id="ARBA00022448"/>
    </source>
</evidence>
<feature type="domain" description="Solute-binding protein family 5" evidence="4">
    <location>
        <begin position="82"/>
        <end position="429"/>
    </location>
</feature>
<dbReference type="InterPro" id="IPR039424">
    <property type="entry name" value="SBP_5"/>
</dbReference>
<dbReference type="RefSeq" id="WP_162451601.1">
    <property type="nucleotide sequence ID" value="NZ_WLZY01000006.1"/>
</dbReference>
<evidence type="ECO:0000256" key="3">
    <source>
        <dbReference type="ARBA" id="ARBA00022729"/>
    </source>
</evidence>
<dbReference type="GO" id="GO:0043190">
    <property type="term" value="C:ATP-binding cassette (ABC) transporter complex"/>
    <property type="evidence" value="ECO:0007669"/>
    <property type="project" value="InterPro"/>
</dbReference>
<keyword evidence="6" id="KW-1185">Reference proteome</keyword>
<keyword evidence="3" id="KW-0732">Signal</keyword>
<dbReference type="AlphaFoldDB" id="A0A7K3M8Z8"/>
<keyword evidence="2" id="KW-0813">Transport</keyword>
<dbReference type="GO" id="GO:1904680">
    <property type="term" value="F:peptide transmembrane transporter activity"/>
    <property type="evidence" value="ECO:0007669"/>
    <property type="project" value="TreeGrafter"/>
</dbReference>
<evidence type="ECO:0000256" key="1">
    <source>
        <dbReference type="ARBA" id="ARBA00005695"/>
    </source>
</evidence>
<dbReference type="Pfam" id="PF00496">
    <property type="entry name" value="SBP_bac_5"/>
    <property type="match status" value="1"/>
</dbReference>
<name>A0A7K3M8Z8_9ACTN</name>
<dbReference type="InterPro" id="IPR030678">
    <property type="entry name" value="Peptide/Ni-bd"/>
</dbReference>
<dbReference type="CDD" id="cd00995">
    <property type="entry name" value="PBP2_NikA_DppA_OppA_like"/>
    <property type="match status" value="1"/>
</dbReference>
<proteinExistence type="inferred from homology"/>